<sequence>MQQKITEPSDLLNEHGELIQTGYATTPLLKYNRKAAVQKRRLKEWDYYLINNESYAFALTVGYTMGYILISISIIDLIKRTEQSKSVIKHVRNWNLPESSQIGDIIYKDIRTDLKIIHKGADREIFLYLDDFLPDSALTASFLLSKESKDSMVIATPFKENKKCFYYNQKIIGMSALGSINVKDTIYNFDSGNSFGLLDWGRGVWPYKTTWYWSSAFGFILDNTFGFNLGYGFGDTDNATENMLFFNGIANKLDRVNFGIPKKFKNKYDYMEPWNFTSSDNRITMTFEPIFDRNFTLNAVFLSTSQHQVFGRFSGTAVLDDGRTVYLKNFMGFAERVVNRW</sequence>
<proteinExistence type="predicted"/>
<evidence type="ECO:0000313" key="3">
    <source>
        <dbReference type="Proteomes" id="UP000464314"/>
    </source>
</evidence>
<dbReference type="Pfam" id="PF10974">
    <property type="entry name" value="DUF2804"/>
    <property type="match status" value="1"/>
</dbReference>
<dbReference type="AlphaFoldDB" id="A0A6P1TLK5"/>
<organism evidence="2 3">
    <name type="scientific">Anaerocolumna sedimenticola</name>
    <dbReference type="NCBI Taxonomy" id="2696063"/>
    <lineage>
        <taxon>Bacteria</taxon>
        <taxon>Bacillati</taxon>
        <taxon>Bacillota</taxon>
        <taxon>Clostridia</taxon>
        <taxon>Lachnospirales</taxon>
        <taxon>Lachnospiraceae</taxon>
        <taxon>Anaerocolumna</taxon>
    </lineage>
</organism>
<dbReference type="PANTHER" id="PTHR35868">
    <property type="entry name" value="DUF2804 DOMAIN-CONTAINING PROTEIN-RELATED"/>
    <property type="match status" value="1"/>
</dbReference>
<dbReference type="KEGG" id="anr:Ana3638_06930"/>
<dbReference type="EMBL" id="CP048000">
    <property type="protein sequence ID" value="QHQ60535.1"/>
    <property type="molecule type" value="Genomic_DNA"/>
</dbReference>
<feature type="transmembrane region" description="Helical" evidence="1">
    <location>
        <begin position="55"/>
        <end position="78"/>
    </location>
</feature>
<name>A0A6P1TLK5_9FIRM</name>
<keyword evidence="3" id="KW-1185">Reference proteome</keyword>
<evidence type="ECO:0000256" key="1">
    <source>
        <dbReference type="SAM" id="Phobius"/>
    </source>
</evidence>
<keyword evidence="1" id="KW-0472">Membrane</keyword>
<dbReference type="InterPro" id="IPR021243">
    <property type="entry name" value="DUF2804"/>
</dbReference>
<protein>
    <submittedName>
        <fullName evidence="2">DUF2804 family protein</fullName>
    </submittedName>
</protein>
<reference evidence="2 3" key="1">
    <citation type="submission" date="2020-01" db="EMBL/GenBank/DDBJ databases">
        <title>Genome analysis of Anaerocolumna sp. CBA3638.</title>
        <authorList>
            <person name="Kim J."/>
            <person name="Roh S.W."/>
        </authorList>
    </citation>
    <scope>NUCLEOTIDE SEQUENCE [LARGE SCALE GENOMIC DNA]</scope>
    <source>
        <strain evidence="2 3">CBA3638</strain>
    </source>
</reference>
<keyword evidence="1" id="KW-1133">Transmembrane helix</keyword>
<gene>
    <name evidence="2" type="ORF">Ana3638_06930</name>
</gene>
<dbReference type="RefSeq" id="WP_161837371.1">
    <property type="nucleotide sequence ID" value="NZ_CP048000.1"/>
</dbReference>
<accession>A0A6P1TLK5</accession>
<evidence type="ECO:0000313" key="2">
    <source>
        <dbReference type="EMBL" id="QHQ60535.1"/>
    </source>
</evidence>
<dbReference type="Proteomes" id="UP000464314">
    <property type="component" value="Chromosome"/>
</dbReference>
<keyword evidence="1" id="KW-0812">Transmembrane</keyword>
<dbReference type="PANTHER" id="PTHR35868:SF3">
    <property type="entry name" value="DUF2804 DOMAIN-CONTAINING PROTEIN"/>
    <property type="match status" value="1"/>
</dbReference>